<comment type="similarity">
    <text evidence="2 9">Belongs to the NAD(P)-dependent epimerase/dehydratase family. Fucose synthase subfamily.</text>
</comment>
<feature type="site" description="Important for catalytic activity" evidence="9">
    <location>
        <position position="108"/>
    </location>
</feature>
<comment type="function">
    <text evidence="9">Catalyzes the two-step NADP-dependent conversion of GDP-4-dehydro-6-deoxy-D-mannose to GDP-fucose, involving an epimerase and a reductase reaction.</text>
</comment>
<evidence type="ECO:0000256" key="8">
    <source>
        <dbReference type="ARBA" id="ARBA00051935"/>
    </source>
</evidence>
<feature type="binding site" evidence="9">
    <location>
        <position position="180"/>
    </location>
    <ligand>
        <name>NADP(+)</name>
        <dbReference type="ChEBI" id="CHEBI:58349"/>
    </ligand>
</feature>
<dbReference type="GO" id="GO:0070401">
    <property type="term" value="F:NADP+ binding"/>
    <property type="evidence" value="ECO:0007669"/>
    <property type="project" value="UniProtKB-UniRule"/>
</dbReference>
<comment type="pathway">
    <text evidence="1 9">Nucleotide-sugar biosynthesis; GDP-L-fucose biosynthesis via de novo pathway; GDP-L-fucose from GDP-alpha-D-mannose: step 2/2.</text>
</comment>
<comment type="catalytic activity">
    <reaction evidence="8 9">
        <text>GDP-beta-L-fucose + NADP(+) = GDP-4-dehydro-alpha-D-rhamnose + NADPH + H(+)</text>
        <dbReference type="Rhea" id="RHEA:18885"/>
        <dbReference type="ChEBI" id="CHEBI:15378"/>
        <dbReference type="ChEBI" id="CHEBI:57273"/>
        <dbReference type="ChEBI" id="CHEBI:57783"/>
        <dbReference type="ChEBI" id="CHEBI:57964"/>
        <dbReference type="ChEBI" id="CHEBI:58349"/>
        <dbReference type="EC" id="1.1.1.271"/>
    </reaction>
</comment>
<organism evidence="11 12">
    <name type="scientific">Flavobacterium sufflavum</name>
    <dbReference type="NCBI Taxonomy" id="1921138"/>
    <lineage>
        <taxon>Bacteria</taxon>
        <taxon>Pseudomonadati</taxon>
        <taxon>Bacteroidota</taxon>
        <taxon>Flavobacteriia</taxon>
        <taxon>Flavobacteriales</taxon>
        <taxon>Flavobacteriaceae</taxon>
        <taxon>Flavobacterium</taxon>
    </lineage>
</organism>
<dbReference type="AlphaFoldDB" id="A0A437KUJ8"/>
<comment type="caution">
    <text evidence="11">The sequence shown here is derived from an EMBL/GenBank/DDBJ whole genome shotgun (WGS) entry which is preliminary data.</text>
</comment>
<dbReference type="Pfam" id="PF01370">
    <property type="entry name" value="Epimerase"/>
    <property type="match status" value="1"/>
</dbReference>
<feature type="binding site" evidence="9">
    <location>
        <position position="203"/>
    </location>
    <ligand>
        <name>substrate</name>
    </ligand>
</feature>
<evidence type="ECO:0000256" key="3">
    <source>
        <dbReference type="ARBA" id="ARBA00012371"/>
    </source>
</evidence>
<dbReference type="GO" id="GO:0050577">
    <property type="term" value="F:GDP-L-fucose synthase activity"/>
    <property type="evidence" value="ECO:0007669"/>
    <property type="project" value="UniProtKB-UniRule"/>
</dbReference>
<protein>
    <recommendedName>
        <fullName evidence="3 9">GDP-L-fucose synthase</fullName>
        <ecNumber evidence="3 9">1.1.1.271</ecNumber>
    </recommendedName>
    <alternativeName>
        <fullName evidence="9">GDP-4-keto-6-deoxy-D-mannose-3,5-epimerase-4-reductase</fullName>
    </alternativeName>
</protein>
<feature type="binding site" evidence="9">
    <location>
        <position position="188"/>
    </location>
    <ligand>
        <name>substrate</name>
    </ligand>
</feature>
<keyword evidence="4 9" id="KW-0521">NADP</keyword>
<dbReference type="GO" id="GO:0016853">
    <property type="term" value="F:isomerase activity"/>
    <property type="evidence" value="ECO:0007669"/>
    <property type="project" value="UniProtKB-KW"/>
</dbReference>
<evidence type="ECO:0000259" key="10">
    <source>
        <dbReference type="Pfam" id="PF01370"/>
    </source>
</evidence>
<evidence type="ECO:0000256" key="2">
    <source>
        <dbReference type="ARBA" id="ARBA00005959"/>
    </source>
</evidence>
<dbReference type="GO" id="GO:0042351">
    <property type="term" value="P:'de novo' GDP-L-fucose biosynthetic process"/>
    <property type="evidence" value="ECO:0007669"/>
    <property type="project" value="UniProtKB-UniRule"/>
</dbReference>
<feature type="site" description="Important for catalytic activity" evidence="9">
    <location>
        <position position="110"/>
    </location>
</feature>
<feature type="domain" description="NAD-dependent epimerase/dehydratase" evidence="10">
    <location>
        <begin position="7"/>
        <end position="238"/>
    </location>
</feature>
<dbReference type="Proteomes" id="UP000285211">
    <property type="component" value="Unassembled WGS sequence"/>
</dbReference>
<feature type="binding site" evidence="9">
    <location>
        <begin position="11"/>
        <end position="17"/>
    </location>
    <ligand>
        <name>NADP(+)</name>
        <dbReference type="ChEBI" id="CHEBI:58349"/>
    </ligand>
</feature>
<dbReference type="EC" id="1.1.1.271" evidence="3 9"/>
<keyword evidence="6 9" id="KW-0413">Isomerase</keyword>
<evidence type="ECO:0000256" key="9">
    <source>
        <dbReference type="HAMAP-Rule" id="MF_00956"/>
    </source>
</evidence>
<dbReference type="FunFam" id="3.40.50.720:FF:000101">
    <property type="entry name" value="GDP-L-fucose synthase"/>
    <property type="match status" value="1"/>
</dbReference>
<dbReference type="Gene3D" id="3.40.50.720">
    <property type="entry name" value="NAD(P)-binding Rossmann-like Domain"/>
    <property type="match status" value="1"/>
</dbReference>
<dbReference type="EMBL" id="SACJ01000005">
    <property type="protein sequence ID" value="RVT75855.1"/>
    <property type="molecule type" value="Genomic_DNA"/>
</dbReference>
<keyword evidence="5 9" id="KW-0560">Oxidoreductase</keyword>
<evidence type="ECO:0000256" key="5">
    <source>
        <dbReference type="ARBA" id="ARBA00023002"/>
    </source>
</evidence>
<evidence type="ECO:0000256" key="7">
    <source>
        <dbReference type="ARBA" id="ARBA00023268"/>
    </source>
</evidence>
<keyword evidence="12" id="KW-1185">Reference proteome</keyword>
<feature type="binding site" evidence="9">
    <location>
        <begin position="164"/>
        <end position="167"/>
    </location>
    <ligand>
        <name>NADP(+)</name>
        <dbReference type="ChEBI" id="CHEBI:58349"/>
    </ligand>
</feature>
<gene>
    <name evidence="9" type="primary">fcl</name>
    <name evidence="11" type="ORF">EOD40_10395</name>
</gene>
<reference evidence="11 12" key="1">
    <citation type="submission" date="2019-01" db="EMBL/GenBank/DDBJ databases">
        <authorList>
            <person name="Chen W.-M."/>
        </authorList>
    </citation>
    <scope>NUCLEOTIDE SEQUENCE [LARGE SCALE GENOMIC DNA]</scope>
    <source>
        <strain evidence="11 12">BBQ-12</strain>
    </source>
</reference>
<dbReference type="HAMAP" id="MF_00956">
    <property type="entry name" value="GDP_fucose_synth"/>
    <property type="match status" value="1"/>
</dbReference>
<evidence type="ECO:0000313" key="12">
    <source>
        <dbReference type="Proteomes" id="UP000285211"/>
    </source>
</evidence>
<dbReference type="Gene3D" id="3.90.25.10">
    <property type="entry name" value="UDP-galactose 4-epimerase, domain 1"/>
    <property type="match status" value="1"/>
</dbReference>
<name>A0A437KUJ8_9FLAO</name>
<evidence type="ECO:0000256" key="6">
    <source>
        <dbReference type="ARBA" id="ARBA00023235"/>
    </source>
</evidence>
<dbReference type="InterPro" id="IPR001509">
    <property type="entry name" value="Epimerase_deHydtase"/>
</dbReference>
<evidence type="ECO:0000313" key="11">
    <source>
        <dbReference type="EMBL" id="RVT75855.1"/>
    </source>
</evidence>
<dbReference type="SUPFAM" id="SSF51735">
    <property type="entry name" value="NAD(P)-binding Rossmann-fold domains"/>
    <property type="match status" value="1"/>
</dbReference>
<keyword evidence="7 9" id="KW-0511">Multifunctional enzyme</keyword>
<dbReference type="PANTHER" id="PTHR43238:SF1">
    <property type="entry name" value="GDP-L-FUCOSE SYNTHASE"/>
    <property type="match status" value="1"/>
</dbReference>
<evidence type="ECO:0000256" key="1">
    <source>
        <dbReference type="ARBA" id="ARBA00004883"/>
    </source>
</evidence>
<feature type="binding site" evidence="9">
    <location>
        <position position="270"/>
    </location>
    <ligand>
        <name>substrate</name>
    </ligand>
</feature>
<feature type="active site" description="Proton donor/acceptor" evidence="9">
    <location>
        <position position="137"/>
    </location>
</feature>
<dbReference type="PANTHER" id="PTHR43238">
    <property type="entry name" value="GDP-L-FUCOSE SYNTHASE"/>
    <property type="match status" value="1"/>
</dbReference>
<dbReference type="CDD" id="cd05239">
    <property type="entry name" value="GDP_FS_SDR_e"/>
    <property type="match status" value="1"/>
</dbReference>
<proteinExistence type="inferred from homology"/>
<dbReference type="RefSeq" id="WP_128195251.1">
    <property type="nucleotide sequence ID" value="NZ_SACJ01000005.1"/>
</dbReference>
<sequence>MNKQDKIYIAGHRGMVGSAILRQLKAEGYTNFILKTSSELDLRNQQAVANFFEQEKPDYVFLAAAKVGGIVANNTYRGDFIYENLMIQNNVIHQSHVNGVKKLMFLGSSCIYPKMAPQPLKEEYLLTGLLEPTNEPYAIAKIAGIKMCDGYREQFGCDFISVMPTNLYGPNDNYDLKNSHVLPAMLRKFITAKRNGDASVTIWGTGSPKREFLHADDLAAACLFLMKNYSDSGLVNIGIGEDISILELAQLVKKIVGFEGDILTDTTKPDGTPRKLMDVSKLSGLGWKAKITLEEGIRKVYDEIKDTAWE</sequence>
<accession>A0A437KUJ8</accession>
<feature type="binding site" evidence="9">
    <location>
        <begin position="106"/>
        <end position="109"/>
    </location>
    <ligand>
        <name>NADP(+)</name>
        <dbReference type="ChEBI" id="CHEBI:58349"/>
    </ligand>
</feature>
<dbReference type="InterPro" id="IPR028614">
    <property type="entry name" value="GDP_fucose/colitose_synth"/>
</dbReference>
<feature type="binding site" evidence="9">
    <location>
        <position position="210"/>
    </location>
    <ligand>
        <name>substrate</name>
    </ligand>
</feature>
<dbReference type="OrthoDB" id="9811425at2"/>
<dbReference type="UniPathway" id="UPA00128">
    <property type="reaction ID" value="UER00191"/>
</dbReference>
<feature type="binding site" evidence="9">
    <location>
        <position position="141"/>
    </location>
    <ligand>
        <name>NADP(+)</name>
        <dbReference type="ChEBI" id="CHEBI:58349"/>
    </ligand>
</feature>
<dbReference type="InterPro" id="IPR036291">
    <property type="entry name" value="NAD(P)-bd_dom_sf"/>
</dbReference>
<evidence type="ECO:0000256" key="4">
    <source>
        <dbReference type="ARBA" id="ARBA00022857"/>
    </source>
</evidence>